<keyword evidence="2" id="KW-0812">Transmembrane</keyword>
<dbReference type="Proteomes" id="UP000494165">
    <property type="component" value="Unassembled WGS sequence"/>
</dbReference>
<keyword evidence="2" id="KW-1133">Transmembrane helix</keyword>
<feature type="transmembrane region" description="Helical" evidence="2">
    <location>
        <begin position="42"/>
        <end position="66"/>
    </location>
</feature>
<protein>
    <submittedName>
        <fullName evidence="3">Uncharacterized protein</fullName>
    </submittedName>
</protein>
<dbReference type="AlphaFoldDB" id="A0A8S1CSV1"/>
<dbReference type="EMBL" id="CADEPI010000057">
    <property type="protein sequence ID" value="CAB3371000.1"/>
    <property type="molecule type" value="Genomic_DNA"/>
</dbReference>
<sequence length="319" mass="35981">MALRTVRAAQFVVRRDAAGRLCLSFAFPPLRYIKMDLPCKRFANLLSATMFIVICVAMFAASHALVLEYRDTNFQLNREKRHADTAEEYESEQDQEEGDEDEYEVSEGDDTEYVNEEENYEGYDDDEENEVGNPESWIKILNITMFCDSENENSEPAMQTAGQNPIYFGFLPSCDDFVQPNQDRLFIPFKNGKQKLPPPPSSASIDSWYDFLNQQGNIGSDLSNILDMIYRIQYNGAFNQNPNAFAENGDKISQLRSVLSFALLDSHFSTTTETPSTYTTSANTNGNEGAWGVPDNEPTTTVDYNGVFLNKLALDLGLL</sequence>
<feature type="region of interest" description="Disordered" evidence="1">
    <location>
        <begin position="82"/>
        <end position="131"/>
    </location>
</feature>
<evidence type="ECO:0000313" key="3">
    <source>
        <dbReference type="EMBL" id="CAB3371000.1"/>
    </source>
</evidence>
<name>A0A8S1CSV1_9INSE</name>
<evidence type="ECO:0000256" key="2">
    <source>
        <dbReference type="SAM" id="Phobius"/>
    </source>
</evidence>
<evidence type="ECO:0000256" key="1">
    <source>
        <dbReference type="SAM" id="MobiDB-lite"/>
    </source>
</evidence>
<keyword evidence="2" id="KW-0472">Membrane</keyword>
<accession>A0A8S1CSV1</accession>
<keyword evidence="4" id="KW-1185">Reference proteome</keyword>
<organism evidence="3 4">
    <name type="scientific">Cloeon dipterum</name>
    <dbReference type="NCBI Taxonomy" id="197152"/>
    <lineage>
        <taxon>Eukaryota</taxon>
        <taxon>Metazoa</taxon>
        <taxon>Ecdysozoa</taxon>
        <taxon>Arthropoda</taxon>
        <taxon>Hexapoda</taxon>
        <taxon>Insecta</taxon>
        <taxon>Pterygota</taxon>
        <taxon>Palaeoptera</taxon>
        <taxon>Ephemeroptera</taxon>
        <taxon>Pisciforma</taxon>
        <taxon>Baetidae</taxon>
        <taxon>Cloeon</taxon>
    </lineage>
</organism>
<feature type="compositionally biased region" description="Acidic residues" evidence="1">
    <location>
        <begin position="86"/>
        <end position="130"/>
    </location>
</feature>
<gene>
    <name evidence="3" type="ORF">CLODIP_2_CD08335</name>
</gene>
<reference evidence="3 4" key="1">
    <citation type="submission" date="2020-04" db="EMBL/GenBank/DDBJ databases">
        <authorList>
            <person name="Alioto T."/>
            <person name="Alioto T."/>
            <person name="Gomez Garrido J."/>
        </authorList>
    </citation>
    <scope>NUCLEOTIDE SEQUENCE [LARGE SCALE GENOMIC DNA]</scope>
</reference>
<proteinExistence type="predicted"/>
<comment type="caution">
    <text evidence="3">The sequence shown here is derived from an EMBL/GenBank/DDBJ whole genome shotgun (WGS) entry which is preliminary data.</text>
</comment>
<evidence type="ECO:0000313" key="4">
    <source>
        <dbReference type="Proteomes" id="UP000494165"/>
    </source>
</evidence>